<organism evidence="1 2">
    <name type="scientific">Blastomonas marina</name>
    <dbReference type="NCBI Taxonomy" id="1867408"/>
    <lineage>
        <taxon>Bacteria</taxon>
        <taxon>Pseudomonadati</taxon>
        <taxon>Pseudomonadota</taxon>
        <taxon>Alphaproteobacteria</taxon>
        <taxon>Sphingomonadales</taxon>
        <taxon>Sphingomonadaceae</taxon>
        <taxon>Blastomonas</taxon>
    </lineage>
</organism>
<dbReference type="SUPFAM" id="SSF52402">
    <property type="entry name" value="Adenine nucleotide alpha hydrolases-like"/>
    <property type="match status" value="1"/>
</dbReference>
<name>A0ABQ1FH59_9SPHN</name>
<dbReference type="EMBL" id="BMID01000001">
    <property type="protein sequence ID" value="GGA11945.1"/>
    <property type="molecule type" value="Genomic_DNA"/>
</dbReference>
<evidence type="ECO:0000313" key="1">
    <source>
        <dbReference type="EMBL" id="GGA11945.1"/>
    </source>
</evidence>
<dbReference type="InterPro" id="IPR020022">
    <property type="entry name" value="N-acetyl_sugar_amidoTrfase"/>
</dbReference>
<keyword evidence="2" id="KW-1185">Reference proteome</keyword>
<dbReference type="Proteomes" id="UP000603317">
    <property type="component" value="Unassembled WGS sequence"/>
</dbReference>
<dbReference type="NCBIfam" id="TIGR03573">
    <property type="entry name" value="WbuX"/>
    <property type="match status" value="1"/>
</dbReference>
<reference evidence="2" key="1">
    <citation type="journal article" date="2019" name="Int. J. Syst. Evol. Microbiol.">
        <title>The Global Catalogue of Microorganisms (GCM) 10K type strain sequencing project: providing services to taxonomists for standard genome sequencing and annotation.</title>
        <authorList>
            <consortium name="The Broad Institute Genomics Platform"/>
            <consortium name="The Broad Institute Genome Sequencing Center for Infectious Disease"/>
            <person name="Wu L."/>
            <person name="Ma J."/>
        </authorList>
    </citation>
    <scope>NUCLEOTIDE SEQUENCE [LARGE SCALE GENOMIC DNA]</scope>
    <source>
        <strain evidence="2">CGMCC 1.15297</strain>
    </source>
</reference>
<evidence type="ECO:0000313" key="2">
    <source>
        <dbReference type="Proteomes" id="UP000603317"/>
    </source>
</evidence>
<comment type="caution">
    <text evidence="1">The sequence shown here is derived from an EMBL/GenBank/DDBJ whole genome shotgun (WGS) entry which is preliminary data.</text>
</comment>
<sequence>MTAPPSTNHGPHREHRACKRCLYTTSHALGLVIDDEGICSGCRIHEEKDRLDFDARFEQLKEIVAPYRSKTGTNYDCIVPVSGAGDSHFIVHTVKERLGLNPLLVTYNKYFNTPLGIRNLANLRIKLDCDILVQNVNPVSVKNITRTTLRMFGSMYWPCLAGQTVFPVQTAVRYQVPLIIWGAHQGLEQVGMFSHEHEVEMTRRYRRDHDLMGHEADDILSIFDTLREEDVWQYRYPDDADLDAVGVRGIYLGNYVRWDPKAQHEQMVETYGYQGADFARTFDTYDHVDCYNYMDLHDHLKMVKHGYSKVTDHACREIRHGRLTRDDALALVRHYEDQPVRFDAMFEEWLGVEPNGLRFILDQHRNPAIWQETKPNRFVRRDPPPEAEGDIETIEEQLGFRSHAPLDRDEGHGYITVGKGFPL</sequence>
<proteinExistence type="predicted"/>
<gene>
    <name evidence="1" type="ORF">GCM10010923_23270</name>
</gene>
<dbReference type="RefSeq" id="WP_188642849.1">
    <property type="nucleotide sequence ID" value="NZ_BMID01000001.1"/>
</dbReference>
<accession>A0ABQ1FH59</accession>
<protein>
    <submittedName>
        <fullName evidence="1">LPS biosynthesis protein</fullName>
    </submittedName>
</protein>